<evidence type="ECO:0000313" key="1">
    <source>
        <dbReference type="EMBL" id="AJG74032.1"/>
    </source>
</evidence>
<dbReference type="KEGG" id="btw:BF38_6057"/>
<proteinExistence type="predicted"/>
<accession>A0AB33AR15</accession>
<protein>
    <submittedName>
        <fullName evidence="1">Uncharacterized protein</fullName>
    </submittedName>
</protein>
<sequence>MLQYRYVKDEGEINVIIQMNYELVDSELKLKGGKVTDNKENVFFSASSKYAMRKFLELTGIELKGRQTLGTVGETYYTSTMLDREFVFKPYKDVDELNVTLELERVITYVDGILVDGFLEVQGKTLIIHHISKEVGTDYLEEQRDILLSRDLGRMLHFHVPNETK</sequence>
<dbReference type="EMBL" id="CP009334">
    <property type="protein sequence ID" value="AJG74032.1"/>
    <property type="molecule type" value="Genomic_DNA"/>
</dbReference>
<name>A0AB33AR15_BACTU</name>
<keyword evidence="1" id="KW-0614">Plasmid</keyword>
<geneLocation type="plasmid" evidence="1 2">
    <name>2</name>
</geneLocation>
<reference evidence="1 2" key="1">
    <citation type="journal article" date="2015" name="Genome Announc.">
        <title>Complete genome sequences for 35 biothreat assay-relevant bacillus species.</title>
        <authorList>
            <person name="Johnson S.L."/>
            <person name="Daligault H.E."/>
            <person name="Davenport K.W."/>
            <person name="Jaissle J."/>
            <person name="Frey K.G."/>
            <person name="Ladner J.T."/>
            <person name="Broomall S.M."/>
            <person name="Bishop-Lilly K.A."/>
            <person name="Bruce D.C."/>
            <person name="Gibbons H.S."/>
            <person name="Coyne S.R."/>
            <person name="Lo C.C."/>
            <person name="Meincke L."/>
            <person name="Munk A.C."/>
            <person name="Koroleva G.I."/>
            <person name="Rosenzweig C.N."/>
            <person name="Palacios G.F."/>
            <person name="Redden C.L."/>
            <person name="Minogue T.D."/>
            <person name="Chain P.S."/>
        </authorList>
    </citation>
    <scope>NUCLEOTIDE SEQUENCE [LARGE SCALE GENOMIC DNA]</scope>
    <source>
        <strain evidence="1 2">HD1011</strain>
    </source>
</reference>
<dbReference type="Proteomes" id="UP000031876">
    <property type="component" value="Plasmid 2"/>
</dbReference>
<dbReference type="AlphaFoldDB" id="A0AB33AR15"/>
<gene>
    <name evidence="1" type="ORF">BF38_6057</name>
</gene>
<evidence type="ECO:0000313" key="2">
    <source>
        <dbReference type="Proteomes" id="UP000031876"/>
    </source>
</evidence>
<organism evidence="1 2">
    <name type="scientific">Bacillus thuringiensis</name>
    <dbReference type="NCBI Taxonomy" id="1428"/>
    <lineage>
        <taxon>Bacteria</taxon>
        <taxon>Bacillati</taxon>
        <taxon>Bacillota</taxon>
        <taxon>Bacilli</taxon>
        <taxon>Bacillales</taxon>
        <taxon>Bacillaceae</taxon>
        <taxon>Bacillus</taxon>
        <taxon>Bacillus cereus group</taxon>
    </lineage>
</organism>